<dbReference type="InterPro" id="IPR036165">
    <property type="entry name" value="YefM-like_sf"/>
</dbReference>
<dbReference type="Proteomes" id="UP001165667">
    <property type="component" value="Unassembled WGS sequence"/>
</dbReference>
<name>A0AA42CNX9_9HYPH</name>
<accession>A0AA42CNX9</accession>
<sequence>MKTMSAREAKNAFGLMIDTARAEPVLIEKHGRGVVMVISVEEYDRLHGSADATPMQSDGAGPRRIDDRGTSKQA</sequence>
<dbReference type="NCBIfam" id="TIGR01552">
    <property type="entry name" value="phd_fam"/>
    <property type="match status" value="1"/>
</dbReference>
<evidence type="ECO:0000313" key="4">
    <source>
        <dbReference type="EMBL" id="MCW6509845.1"/>
    </source>
</evidence>
<evidence type="ECO:0000256" key="3">
    <source>
        <dbReference type="SAM" id="MobiDB-lite"/>
    </source>
</evidence>
<reference evidence="4" key="1">
    <citation type="submission" date="2022-05" db="EMBL/GenBank/DDBJ databases">
        <authorList>
            <person name="Pankratov T."/>
        </authorList>
    </citation>
    <scope>NUCLEOTIDE SEQUENCE</scope>
    <source>
        <strain evidence="4">BP6-180914</strain>
    </source>
</reference>
<dbReference type="InterPro" id="IPR006442">
    <property type="entry name" value="Antitoxin_Phd/YefM"/>
</dbReference>
<evidence type="ECO:0000256" key="1">
    <source>
        <dbReference type="ARBA" id="ARBA00009981"/>
    </source>
</evidence>
<organism evidence="4 5">
    <name type="scientific">Lichenifustis flavocetrariae</name>
    <dbReference type="NCBI Taxonomy" id="2949735"/>
    <lineage>
        <taxon>Bacteria</taxon>
        <taxon>Pseudomonadati</taxon>
        <taxon>Pseudomonadota</taxon>
        <taxon>Alphaproteobacteria</taxon>
        <taxon>Hyphomicrobiales</taxon>
        <taxon>Lichenihabitantaceae</taxon>
        <taxon>Lichenifustis</taxon>
    </lineage>
</organism>
<comment type="caution">
    <text evidence="4">The sequence shown here is derived from an EMBL/GenBank/DDBJ whole genome shotgun (WGS) entry which is preliminary data.</text>
</comment>
<keyword evidence="5" id="KW-1185">Reference proteome</keyword>
<proteinExistence type="inferred from homology"/>
<gene>
    <name evidence="4" type="ORF">M8523_17650</name>
</gene>
<feature type="region of interest" description="Disordered" evidence="3">
    <location>
        <begin position="48"/>
        <end position="74"/>
    </location>
</feature>
<dbReference type="AlphaFoldDB" id="A0AA42CNX9"/>
<comment type="similarity">
    <text evidence="1 2">Belongs to the phD/YefM antitoxin family.</text>
</comment>
<evidence type="ECO:0000256" key="2">
    <source>
        <dbReference type="RuleBase" id="RU362080"/>
    </source>
</evidence>
<feature type="compositionally biased region" description="Basic and acidic residues" evidence="3">
    <location>
        <begin position="61"/>
        <end position="74"/>
    </location>
</feature>
<comment type="function">
    <text evidence="2">Antitoxin component of a type II toxin-antitoxin (TA) system.</text>
</comment>
<evidence type="ECO:0000313" key="5">
    <source>
        <dbReference type="Proteomes" id="UP001165667"/>
    </source>
</evidence>
<protein>
    <recommendedName>
        <fullName evidence="2">Antitoxin</fullName>
    </recommendedName>
</protein>
<dbReference type="EMBL" id="JAMOIM010000011">
    <property type="protein sequence ID" value="MCW6509845.1"/>
    <property type="molecule type" value="Genomic_DNA"/>
</dbReference>
<dbReference type="Pfam" id="PF02604">
    <property type="entry name" value="PhdYeFM_antitox"/>
    <property type="match status" value="1"/>
</dbReference>
<dbReference type="SUPFAM" id="SSF143120">
    <property type="entry name" value="YefM-like"/>
    <property type="match status" value="1"/>
</dbReference>
<dbReference type="RefSeq" id="WP_282586213.1">
    <property type="nucleotide sequence ID" value="NZ_JAMOIM010000011.1"/>
</dbReference>
<dbReference type="Gene3D" id="3.40.1620.10">
    <property type="entry name" value="YefM-like domain"/>
    <property type="match status" value="1"/>
</dbReference>